<reference evidence="3 4" key="1">
    <citation type="journal article" date="2021" name="Elife">
        <title>Chloroplast acquisition without the gene transfer in kleptoplastic sea slugs, Plakobranchus ocellatus.</title>
        <authorList>
            <person name="Maeda T."/>
            <person name="Takahashi S."/>
            <person name="Yoshida T."/>
            <person name="Shimamura S."/>
            <person name="Takaki Y."/>
            <person name="Nagai Y."/>
            <person name="Toyoda A."/>
            <person name="Suzuki Y."/>
            <person name="Arimoto A."/>
            <person name="Ishii H."/>
            <person name="Satoh N."/>
            <person name="Nishiyama T."/>
            <person name="Hasebe M."/>
            <person name="Maruyama T."/>
            <person name="Minagawa J."/>
            <person name="Obokata J."/>
            <person name="Shigenobu S."/>
        </authorList>
    </citation>
    <scope>NUCLEOTIDE SEQUENCE [LARGE SCALE GENOMIC DNA]</scope>
</reference>
<gene>
    <name evidence="3" type="ORF">ElyMa_001526300</name>
</gene>
<evidence type="ECO:0000313" key="4">
    <source>
        <dbReference type="Proteomes" id="UP000762676"/>
    </source>
</evidence>
<dbReference type="AlphaFoldDB" id="A0AAV4J9T6"/>
<sequence>MEAVALICSLLCAMVLLVSAQTEEACNGRTVTCFVDPCAVATCPGVSNAECVPNFCNQCSAKFVVRGVAVTEQDCGGTPLGQTSGLDQVSTRNSPLLGGLFGRSRSFGSRQEQRRGRPSSERGSPLLGLLFGGSRGSTGSSNSPRGRIETPPVFRDIVDRISQWQPMDANARNKMESFLGGLLSKVFSRLG</sequence>
<protein>
    <recommendedName>
        <fullName evidence="5">Kazal-like domain-containing protein</fullName>
    </recommendedName>
</protein>
<feature type="region of interest" description="Disordered" evidence="1">
    <location>
        <begin position="102"/>
        <end position="150"/>
    </location>
</feature>
<feature type="compositionally biased region" description="Basic and acidic residues" evidence="1">
    <location>
        <begin position="111"/>
        <end position="120"/>
    </location>
</feature>
<dbReference type="EMBL" id="BMAT01003000">
    <property type="protein sequence ID" value="GFS18590.1"/>
    <property type="molecule type" value="Genomic_DNA"/>
</dbReference>
<dbReference type="Proteomes" id="UP000762676">
    <property type="component" value="Unassembled WGS sequence"/>
</dbReference>
<accession>A0AAV4J9T6</accession>
<evidence type="ECO:0000313" key="3">
    <source>
        <dbReference type="EMBL" id="GFS18590.1"/>
    </source>
</evidence>
<feature type="signal peptide" evidence="2">
    <location>
        <begin position="1"/>
        <end position="20"/>
    </location>
</feature>
<keyword evidence="2" id="KW-0732">Signal</keyword>
<organism evidence="3 4">
    <name type="scientific">Elysia marginata</name>
    <dbReference type="NCBI Taxonomy" id="1093978"/>
    <lineage>
        <taxon>Eukaryota</taxon>
        <taxon>Metazoa</taxon>
        <taxon>Spiralia</taxon>
        <taxon>Lophotrochozoa</taxon>
        <taxon>Mollusca</taxon>
        <taxon>Gastropoda</taxon>
        <taxon>Heterobranchia</taxon>
        <taxon>Euthyneura</taxon>
        <taxon>Panpulmonata</taxon>
        <taxon>Sacoglossa</taxon>
        <taxon>Placobranchoidea</taxon>
        <taxon>Plakobranchidae</taxon>
        <taxon>Elysia</taxon>
    </lineage>
</organism>
<evidence type="ECO:0008006" key="5">
    <source>
        <dbReference type="Google" id="ProtNLM"/>
    </source>
</evidence>
<feature type="chain" id="PRO_5043595961" description="Kazal-like domain-containing protein" evidence="2">
    <location>
        <begin position="21"/>
        <end position="191"/>
    </location>
</feature>
<keyword evidence="4" id="KW-1185">Reference proteome</keyword>
<evidence type="ECO:0000256" key="2">
    <source>
        <dbReference type="SAM" id="SignalP"/>
    </source>
</evidence>
<comment type="caution">
    <text evidence="3">The sequence shown here is derived from an EMBL/GenBank/DDBJ whole genome shotgun (WGS) entry which is preliminary data.</text>
</comment>
<proteinExistence type="predicted"/>
<evidence type="ECO:0000256" key="1">
    <source>
        <dbReference type="SAM" id="MobiDB-lite"/>
    </source>
</evidence>
<name>A0AAV4J9T6_9GAST</name>